<dbReference type="Pfam" id="PF00067">
    <property type="entry name" value="p450"/>
    <property type="match status" value="1"/>
</dbReference>
<evidence type="ECO:0000256" key="4">
    <source>
        <dbReference type="ARBA" id="ARBA00022617"/>
    </source>
</evidence>
<dbReference type="PRINTS" id="PR00463">
    <property type="entry name" value="EP450I"/>
</dbReference>
<dbReference type="GO" id="GO:0004497">
    <property type="term" value="F:monooxygenase activity"/>
    <property type="evidence" value="ECO:0007669"/>
    <property type="project" value="UniProtKB-KW"/>
</dbReference>
<evidence type="ECO:0000256" key="2">
    <source>
        <dbReference type="ARBA" id="ARBA00005179"/>
    </source>
</evidence>
<dbReference type="PANTHER" id="PTHR46300">
    <property type="entry name" value="P450, PUTATIVE (EUROFUNG)-RELATED-RELATED"/>
    <property type="match status" value="1"/>
</dbReference>
<dbReference type="InterPro" id="IPR050364">
    <property type="entry name" value="Cytochrome_P450_fung"/>
</dbReference>
<sequence>MSGWYTPAYLVLFLVFSHFIRSFKRTSLPLPPGPPRLPIVGNLFNRPSGERFHLQYMDLIATYGPIMSLKVFGRTTIVMNDFKTANELLEKRSANYSDRPSYRMLSDILQWWWNIAVFRYSDSWRSHRKTFSDFFNHKVVKEYTPIQDAASYALMRALLQTPEDFFNLVRRHAGSSILEVVYGLKGSAYDDYIEVADKSIVTIDLAFNPGHFFIDYLPILKYAPPWVAFKRRGRQSAEYALEMREQPVALVQRSLTDGSAVPCIVSKLLESQPPDRLNLIKNMSTTAFVAGADTTVSQNLTTIMALLHCPEVQKKAHEEVDRVIGRHRAPTCADRTDLKYIEAINLEALRWRPVLPLGLGHASVSDDVYGGYFIPGDCDVIANAWAILHDPLVYKDPEEFNPERFMGANHEPYPGAAFGWGRRVCPGRYFSSNSAFSLVASLIWAYDILPAGDGSLPDSMAYTNRSVIHPCPFKCRFEPRFDFETILTENAL</sequence>
<comment type="cofactor">
    <cofactor evidence="1 9">
        <name>heme</name>
        <dbReference type="ChEBI" id="CHEBI:30413"/>
    </cofactor>
</comment>
<organism evidence="12 13">
    <name type="scientific">Cylindrobasidium torrendii FP15055 ss-10</name>
    <dbReference type="NCBI Taxonomy" id="1314674"/>
    <lineage>
        <taxon>Eukaryota</taxon>
        <taxon>Fungi</taxon>
        <taxon>Dikarya</taxon>
        <taxon>Basidiomycota</taxon>
        <taxon>Agaricomycotina</taxon>
        <taxon>Agaricomycetes</taxon>
        <taxon>Agaricomycetidae</taxon>
        <taxon>Agaricales</taxon>
        <taxon>Marasmiineae</taxon>
        <taxon>Physalacriaceae</taxon>
        <taxon>Cylindrobasidium</taxon>
    </lineage>
</organism>
<dbReference type="InterPro" id="IPR001128">
    <property type="entry name" value="Cyt_P450"/>
</dbReference>
<accession>A0A0D7BLU8</accession>
<dbReference type="OrthoDB" id="2789670at2759"/>
<feature type="binding site" description="axial binding residue" evidence="9">
    <location>
        <position position="425"/>
    </location>
    <ligand>
        <name>heme</name>
        <dbReference type="ChEBI" id="CHEBI:30413"/>
    </ligand>
    <ligandPart>
        <name>Fe</name>
        <dbReference type="ChEBI" id="CHEBI:18248"/>
    </ligandPart>
</feature>
<evidence type="ECO:0000256" key="9">
    <source>
        <dbReference type="PIRSR" id="PIRSR602401-1"/>
    </source>
</evidence>
<dbReference type="SUPFAM" id="SSF48264">
    <property type="entry name" value="Cytochrome P450"/>
    <property type="match status" value="1"/>
</dbReference>
<dbReference type="InterPro" id="IPR002401">
    <property type="entry name" value="Cyt_P450_E_grp-I"/>
</dbReference>
<evidence type="ECO:0000256" key="3">
    <source>
        <dbReference type="ARBA" id="ARBA00010617"/>
    </source>
</evidence>
<reference evidence="12 13" key="1">
    <citation type="journal article" date="2015" name="Fungal Genet. Biol.">
        <title>Evolution of novel wood decay mechanisms in Agaricales revealed by the genome sequences of Fistulina hepatica and Cylindrobasidium torrendii.</title>
        <authorList>
            <person name="Floudas D."/>
            <person name="Held B.W."/>
            <person name="Riley R."/>
            <person name="Nagy L.G."/>
            <person name="Koehler G."/>
            <person name="Ransdell A.S."/>
            <person name="Younus H."/>
            <person name="Chow J."/>
            <person name="Chiniquy J."/>
            <person name="Lipzen A."/>
            <person name="Tritt A."/>
            <person name="Sun H."/>
            <person name="Haridas S."/>
            <person name="LaButti K."/>
            <person name="Ohm R.A."/>
            <person name="Kues U."/>
            <person name="Blanchette R.A."/>
            <person name="Grigoriev I.V."/>
            <person name="Minto R.E."/>
            <person name="Hibbett D.S."/>
        </authorList>
    </citation>
    <scope>NUCLEOTIDE SEQUENCE [LARGE SCALE GENOMIC DNA]</scope>
    <source>
        <strain evidence="12 13">FP15055 ss-10</strain>
    </source>
</reference>
<evidence type="ECO:0000256" key="5">
    <source>
        <dbReference type="ARBA" id="ARBA00022723"/>
    </source>
</evidence>
<protein>
    <submittedName>
        <fullName evidence="12">Cytochrome P450</fullName>
    </submittedName>
</protein>
<keyword evidence="7 9" id="KW-0408">Iron</keyword>
<dbReference type="STRING" id="1314674.A0A0D7BLU8"/>
<evidence type="ECO:0000256" key="10">
    <source>
        <dbReference type="RuleBase" id="RU000461"/>
    </source>
</evidence>
<keyword evidence="6 10" id="KW-0560">Oxidoreductase</keyword>
<dbReference type="InterPro" id="IPR036396">
    <property type="entry name" value="Cyt_P450_sf"/>
</dbReference>
<evidence type="ECO:0000256" key="11">
    <source>
        <dbReference type="SAM" id="SignalP"/>
    </source>
</evidence>
<dbReference type="AlphaFoldDB" id="A0A0D7BLU8"/>
<dbReference type="GO" id="GO:0020037">
    <property type="term" value="F:heme binding"/>
    <property type="evidence" value="ECO:0007669"/>
    <property type="project" value="InterPro"/>
</dbReference>
<proteinExistence type="inferred from homology"/>
<dbReference type="GO" id="GO:0016705">
    <property type="term" value="F:oxidoreductase activity, acting on paired donors, with incorporation or reduction of molecular oxygen"/>
    <property type="evidence" value="ECO:0007669"/>
    <property type="project" value="InterPro"/>
</dbReference>
<dbReference type="Gene3D" id="1.10.630.10">
    <property type="entry name" value="Cytochrome P450"/>
    <property type="match status" value="1"/>
</dbReference>
<evidence type="ECO:0000313" key="12">
    <source>
        <dbReference type="EMBL" id="KIY71129.1"/>
    </source>
</evidence>
<feature type="signal peptide" evidence="11">
    <location>
        <begin position="1"/>
        <end position="22"/>
    </location>
</feature>
<keyword evidence="5 9" id="KW-0479">Metal-binding</keyword>
<evidence type="ECO:0000256" key="7">
    <source>
        <dbReference type="ARBA" id="ARBA00023004"/>
    </source>
</evidence>
<keyword evidence="13" id="KW-1185">Reference proteome</keyword>
<dbReference type="EMBL" id="KN880458">
    <property type="protein sequence ID" value="KIY71129.1"/>
    <property type="molecule type" value="Genomic_DNA"/>
</dbReference>
<dbReference type="InterPro" id="IPR017972">
    <property type="entry name" value="Cyt_P450_CS"/>
</dbReference>
<evidence type="ECO:0000313" key="13">
    <source>
        <dbReference type="Proteomes" id="UP000054007"/>
    </source>
</evidence>
<comment type="similarity">
    <text evidence="3 10">Belongs to the cytochrome P450 family.</text>
</comment>
<dbReference type="GO" id="GO:0005506">
    <property type="term" value="F:iron ion binding"/>
    <property type="evidence" value="ECO:0007669"/>
    <property type="project" value="InterPro"/>
</dbReference>
<evidence type="ECO:0000256" key="6">
    <source>
        <dbReference type="ARBA" id="ARBA00023002"/>
    </source>
</evidence>
<dbReference type="PANTHER" id="PTHR46300:SF7">
    <property type="entry name" value="P450, PUTATIVE (EUROFUNG)-RELATED"/>
    <property type="match status" value="1"/>
</dbReference>
<keyword evidence="11" id="KW-0732">Signal</keyword>
<dbReference type="CDD" id="cd11065">
    <property type="entry name" value="CYP64-like"/>
    <property type="match status" value="1"/>
</dbReference>
<evidence type="ECO:0000256" key="8">
    <source>
        <dbReference type="ARBA" id="ARBA00023033"/>
    </source>
</evidence>
<evidence type="ECO:0000256" key="1">
    <source>
        <dbReference type="ARBA" id="ARBA00001971"/>
    </source>
</evidence>
<dbReference type="Proteomes" id="UP000054007">
    <property type="component" value="Unassembled WGS sequence"/>
</dbReference>
<dbReference type="PROSITE" id="PS00086">
    <property type="entry name" value="CYTOCHROME_P450"/>
    <property type="match status" value="1"/>
</dbReference>
<gene>
    <name evidence="12" type="ORF">CYLTODRAFT_441503</name>
</gene>
<feature type="chain" id="PRO_5002317185" evidence="11">
    <location>
        <begin position="23"/>
        <end position="492"/>
    </location>
</feature>
<keyword evidence="8 10" id="KW-0503">Monooxygenase</keyword>
<name>A0A0D7BLU8_9AGAR</name>
<keyword evidence="4 9" id="KW-0349">Heme</keyword>
<comment type="pathway">
    <text evidence="2">Secondary metabolite biosynthesis.</text>
</comment>